<comment type="caution">
    <text evidence="1">The sequence shown here is derived from an EMBL/GenBank/DDBJ whole genome shotgun (WGS) entry which is preliminary data.</text>
</comment>
<sequence>MELNTILEQKKPFSHFKYAIDNSPHRKDWFDFKNSAIENIITQFINAQEI</sequence>
<evidence type="ECO:0000313" key="2">
    <source>
        <dbReference type="EMBL" id="MDQ0335917.1"/>
    </source>
</evidence>
<name>A0A9X0YLB8_9FLAO</name>
<dbReference type="AlphaFoldDB" id="A0A9X0YLB8"/>
<dbReference type="Proteomes" id="UP001138672">
    <property type="component" value="Unassembled WGS sequence"/>
</dbReference>
<protein>
    <submittedName>
        <fullName evidence="1">Uncharacterized protein</fullName>
    </submittedName>
</protein>
<dbReference type="EMBL" id="JAGGJQ010000007">
    <property type="protein sequence ID" value="MBP1840670.1"/>
    <property type="molecule type" value="Genomic_DNA"/>
</dbReference>
<keyword evidence="4" id="KW-1185">Reference proteome</keyword>
<evidence type="ECO:0000313" key="4">
    <source>
        <dbReference type="Proteomes" id="UP001231587"/>
    </source>
</evidence>
<evidence type="ECO:0000313" key="3">
    <source>
        <dbReference type="Proteomes" id="UP001138672"/>
    </source>
</evidence>
<accession>A0A9X0YLB8</accession>
<evidence type="ECO:0000313" key="1">
    <source>
        <dbReference type="EMBL" id="MBP1840670.1"/>
    </source>
</evidence>
<reference evidence="1" key="1">
    <citation type="submission" date="2021-03" db="EMBL/GenBank/DDBJ databases">
        <title>Genomic Encyclopedia of Type Strains, Phase IV (KMG-IV): sequencing the most valuable type-strain genomes for metagenomic binning, comparative biology and taxonomic classification.</title>
        <authorList>
            <person name="Goeker M."/>
        </authorList>
    </citation>
    <scope>NUCLEOTIDE SEQUENCE</scope>
    <source>
        <strain evidence="1">DSM 15523</strain>
        <strain evidence="2 4">DSM 16476</strain>
    </source>
</reference>
<gene>
    <name evidence="1" type="ORF">J2Z56_002600</name>
    <name evidence="2" type="ORF">J2Z57_002369</name>
</gene>
<proteinExistence type="predicted"/>
<dbReference type="RefSeq" id="WP_232301587.1">
    <property type="nucleotide sequence ID" value="NZ_JAGGJQ010000007.1"/>
</dbReference>
<organism evidence="1 3">
    <name type="scientific">Formosa algae</name>
    <dbReference type="NCBI Taxonomy" id="225843"/>
    <lineage>
        <taxon>Bacteria</taxon>
        <taxon>Pseudomonadati</taxon>
        <taxon>Bacteroidota</taxon>
        <taxon>Flavobacteriia</taxon>
        <taxon>Flavobacteriales</taxon>
        <taxon>Flavobacteriaceae</taxon>
        <taxon>Formosa</taxon>
    </lineage>
</organism>
<dbReference type="EMBL" id="JAUSUU010000007">
    <property type="protein sequence ID" value="MDQ0335917.1"/>
    <property type="molecule type" value="Genomic_DNA"/>
</dbReference>
<dbReference type="Proteomes" id="UP001231587">
    <property type="component" value="Unassembled WGS sequence"/>
</dbReference>